<dbReference type="InterPro" id="IPR043128">
    <property type="entry name" value="Rev_trsase/Diguanyl_cyclase"/>
</dbReference>
<dbReference type="InterPro" id="IPR000477">
    <property type="entry name" value="RT_dom"/>
</dbReference>
<dbReference type="Proteomes" id="UP000015453">
    <property type="component" value="Unassembled WGS sequence"/>
</dbReference>
<evidence type="ECO:0000313" key="3">
    <source>
        <dbReference type="Proteomes" id="UP000015453"/>
    </source>
</evidence>
<protein>
    <recommendedName>
        <fullName evidence="1">Reverse transcriptase domain-containing protein</fullName>
    </recommendedName>
</protein>
<dbReference type="InterPro" id="IPR043502">
    <property type="entry name" value="DNA/RNA_pol_sf"/>
</dbReference>
<comment type="caution">
    <text evidence="2">The sequence shown here is derived from an EMBL/GenBank/DDBJ whole genome shotgun (WGS) entry which is preliminary data.</text>
</comment>
<dbReference type="PROSITE" id="PS50878">
    <property type="entry name" value="RT_POL"/>
    <property type="match status" value="1"/>
</dbReference>
<accession>S8D3Y3</accession>
<proteinExistence type="predicted"/>
<dbReference type="PANTHER" id="PTHR33064">
    <property type="entry name" value="POL PROTEIN"/>
    <property type="match status" value="1"/>
</dbReference>
<name>S8D3Y3_9LAMI</name>
<dbReference type="SUPFAM" id="SSF56672">
    <property type="entry name" value="DNA/RNA polymerases"/>
    <property type="match status" value="1"/>
</dbReference>
<dbReference type="PANTHER" id="PTHR33064:SF37">
    <property type="entry name" value="RIBONUCLEASE H"/>
    <property type="match status" value="1"/>
</dbReference>
<dbReference type="Gene3D" id="3.30.70.270">
    <property type="match status" value="1"/>
</dbReference>
<dbReference type="EMBL" id="AUSU01010332">
    <property type="protein sequence ID" value="EPS57343.1"/>
    <property type="molecule type" value="Genomic_DNA"/>
</dbReference>
<feature type="domain" description="Reverse transcriptase" evidence="1">
    <location>
        <begin position="1"/>
        <end position="223"/>
    </location>
</feature>
<organism evidence="2 3">
    <name type="scientific">Genlisea aurea</name>
    <dbReference type="NCBI Taxonomy" id="192259"/>
    <lineage>
        <taxon>Eukaryota</taxon>
        <taxon>Viridiplantae</taxon>
        <taxon>Streptophyta</taxon>
        <taxon>Embryophyta</taxon>
        <taxon>Tracheophyta</taxon>
        <taxon>Spermatophyta</taxon>
        <taxon>Magnoliopsida</taxon>
        <taxon>eudicotyledons</taxon>
        <taxon>Gunneridae</taxon>
        <taxon>Pentapetalae</taxon>
        <taxon>asterids</taxon>
        <taxon>lamiids</taxon>
        <taxon>Lamiales</taxon>
        <taxon>Lentibulariaceae</taxon>
        <taxon>Genlisea</taxon>
    </lineage>
</organism>
<evidence type="ECO:0000313" key="2">
    <source>
        <dbReference type="EMBL" id="EPS57343.1"/>
    </source>
</evidence>
<reference evidence="2 3" key="1">
    <citation type="journal article" date="2013" name="BMC Genomics">
        <title>The miniature genome of a carnivorous plant Genlisea aurea contains a low number of genes and short non-coding sequences.</title>
        <authorList>
            <person name="Leushkin E.V."/>
            <person name="Sutormin R.A."/>
            <person name="Nabieva E.R."/>
            <person name="Penin A.A."/>
            <person name="Kondrashov A.S."/>
            <person name="Logacheva M.D."/>
        </authorList>
    </citation>
    <scope>NUCLEOTIDE SEQUENCE [LARGE SCALE GENOMIC DNA]</scope>
</reference>
<dbReference type="Pfam" id="PF00078">
    <property type="entry name" value="RVT_1"/>
    <property type="match status" value="1"/>
</dbReference>
<evidence type="ECO:0000259" key="1">
    <source>
        <dbReference type="PROSITE" id="PS50878"/>
    </source>
</evidence>
<sequence>MELLRAQSPGFPRRGVPPAPSTRVLLRTLCAAGFLVPDPRAEQNCWVFVIPKSTEKVSMIADLRYLNGFSPQPLPGFRLPTVRDVFGFISKFAPGALWGGTLDLSNFFWSLRLPESARGVFSVQGGWYDSLPFGWNMSPVIAQRTLVTLLDGFLGVVDERVGSDGVLGVFVYLDDVMVLSPSKRVCGEILQLLSKGLQSAGLLVSPKSVLLPSQRLKWLGKVFDLVEGSVANTERMIQKSLAVVLMSCLGSLSVRSLGRDLGVLPQAFTALSLGWVLVFGLYHRGYVVYWLTWW</sequence>
<gene>
    <name evidence="2" type="ORF">M569_17475</name>
</gene>
<keyword evidence="3" id="KW-1185">Reference proteome</keyword>
<dbReference type="OrthoDB" id="8063887at2759"/>
<dbReference type="Gene3D" id="3.10.10.10">
    <property type="entry name" value="HIV Type 1 Reverse Transcriptase, subunit A, domain 1"/>
    <property type="match status" value="1"/>
</dbReference>
<dbReference type="AlphaFoldDB" id="S8D3Y3"/>
<dbReference type="InterPro" id="IPR051320">
    <property type="entry name" value="Viral_Replic_Matur_Polypro"/>
</dbReference>